<dbReference type="AlphaFoldDB" id="A0AAV3RC82"/>
<keyword evidence="2" id="KW-1185">Reference proteome</keyword>
<reference evidence="1 2" key="1">
    <citation type="submission" date="2024-01" db="EMBL/GenBank/DDBJ databases">
        <title>The complete chloroplast genome sequence of Lithospermum erythrorhizon: insights into the phylogenetic relationship among Boraginaceae species and the maternal lineages of purple gromwells.</title>
        <authorList>
            <person name="Okada T."/>
            <person name="Watanabe K."/>
        </authorList>
    </citation>
    <scope>NUCLEOTIDE SEQUENCE [LARGE SCALE GENOMIC DNA]</scope>
</reference>
<comment type="caution">
    <text evidence="1">The sequence shown here is derived from an EMBL/GenBank/DDBJ whole genome shotgun (WGS) entry which is preliminary data.</text>
</comment>
<protein>
    <submittedName>
        <fullName evidence="1">Uncharacterized protein</fullName>
    </submittedName>
</protein>
<evidence type="ECO:0000313" key="1">
    <source>
        <dbReference type="EMBL" id="GAA0172622.1"/>
    </source>
</evidence>
<dbReference type="Proteomes" id="UP001454036">
    <property type="component" value="Unassembled WGS sequence"/>
</dbReference>
<proteinExistence type="predicted"/>
<name>A0AAV3RC82_LITER</name>
<evidence type="ECO:0000313" key="2">
    <source>
        <dbReference type="Proteomes" id="UP001454036"/>
    </source>
</evidence>
<organism evidence="1 2">
    <name type="scientific">Lithospermum erythrorhizon</name>
    <name type="common">Purple gromwell</name>
    <name type="synonym">Lithospermum officinale var. erythrorhizon</name>
    <dbReference type="NCBI Taxonomy" id="34254"/>
    <lineage>
        <taxon>Eukaryota</taxon>
        <taxon>Viridiplantae</taxon>
        <taxon>Streptophyta</taxon>
        <taxon>Embryophyta</taxon>
        <taxon>Tracheophyta</taxon>
        <taxon>Spermatophyta</taxon>
        <taxon>Magnoliopsida</taxon>
        <taxon>eudicotyledons</taxon>
        <taxon>Gunneridae</taxon>
        <taxon>Pentapetalae</taxon>
        <taxon>asterids</taxon>
        <taxon>lamiids</taxon>
        <taxon>Boraginales</taxon>
        <taxon>Boraginaceae</taxon>
        <taxon>Boraginoideae</taxon>
        <taxon>Lithospermeae</taxon>
        <taxon>Lithospermum</taxon>
    </lineage>
</organism>
<accession>A0AAV3RC82</accession>
<sequence>MFTRRLNCFNRGRLESHDGPPNITRRVNVISRGRSGRGDSGSARRAYANRDIYAVTLGARHEFLYLSFSRKDFEGLE</sequence>
<dbReference type="EMBL" id="BAABME010008215">
    <property type="protein sequence ID" value="GAA0172622.1"/>
    <property type="molecule type" value="Genomic_DNA"/>
</dbReference>
<gene>
    <name evidence="1" type="ORF">LIER_26416</name>
</gene>